<evidence type="ECO:0000313" key="3">
    <source>
        <dbReference type="Proteomes" id="UP000685013"/>
    </source>
</evidence>
<dbReference type="PANTHER" id="PTHR36748:SF3">
    <property type="entry name" value="MENTAL RETARDATION GTPASE ACTIVATING PROTEIN"/>
    <property type="match status" value="1"/>
</dbReference>
<feature type="compositionally biased region" description="Basic and acidic residues" evidence="1">
    <location>
        <begin position="283"/>
        <end position="298"/>
    </location>
</feature>
<evidence type="ECO:0000256" key="1">
    <source>
        <dbReference type="SAM" id="MobiDB-lite"/>
    </source>
</evidence>
<feature type="non-terminal residue" evidence="2">
    <location>
        <position position="1"/>
    </location>
</feature>
<feature type="region of interest" description="Disordered" evidence="1">
    <location>
        <begin position="278"/>
        <end position="298"/>
    </location>
</feature>
<dbReference type="Proteomes" id="UP000685013">
    <property type="component" value="Chromosome 1"/>
</dbReference>
<protein>
    <recommendedName>
        <fullName evidence="4">Mental retardation GTPase activating protein</fullName>
    </recommendedName>
</protein>
<feature type="region of interest" description="Disordered" evidence="1">
    <location>
        <begin position="189"/>
        <end position="212"/>
    </location>
</feature>
<name>A0AAV6P6T7_9ROSI</name>
<keyword evidence="3" id="KW-1185">Reference proteome</keyword>
<feature type="compositionally biased region" description="Polar residues" evidence="1">
    <location>
        <begin position="191"/>
        <end position="207"/>
    </location>
</feature>
<accession>A0AAV6P6T7</accession>
<dbReference type="AlphaFoldDB" id="A0AAV6P6T7"/>
<comment type="caution">
    <text evidence="2">The sequence shown here is derived from an EMBL/GenBank/DDBJ whole genome shotgun (WGS) entry which is preliminary data.</text>
</comment>
<evidence type="ECO:0008006" key="4">
    <source>
        <dbReference type="Google" id="ProtNLM"/>
    </source>
</evidence>
<reference evidence="2 3" key="1">
    <citation type="journal article" date="2021" name="Hortic Res">
        <title>The domestication of Cucurbita argyrosperma as revealed by the genome of its wild relative.</title>
        <authorList>
            <person name="Barrera-Redondo J."/>
            <person name="Sanchez-de la Vega G."/>
            <person name="Aguirre-Liguori J.A."/>
            <person name="Castellanos-Morales G."/>
            <person name="Gutierrez-Guerrero Y.T."/>
            <person name="Aguirre-Dugua X."/>
            <person name="Aguirre-Planter E."/>
            <person name="Tenaillon M.I."/>
            <person name="Lira-Saade R."/>
            <person name="Eguiarte L.E."/>
        </authorList>
    </citation>
    <scope>NUCLEOTIDE SEQUENCE [LARGE SCALE GENOMIC DNA]</scope>
    <source>
        <strain evidence="2">JBR-2021</strain>
    </source>
</reference>
<dbReference type="EMBL" id="JAGKQH010000001">
    <property type="protein sequence ID" value="KAG6607048.1"/>
    <property type="molecule type" value="Genomic_DNA"/>
</dbReference>
<dbReference type="PANTHER" id="PTHR36748">
    <property type="entry name" value="MENTAL RETARDATION GTPASE ACTIVATING PROTEIN"/>
    <property type="match status" value="1"/>
</dbReference>
<organism evidence="2 3">
    <name type="scientific">Cucurbita argyrosperma subsp. sororia</name>
    <dbReference type="NCBI Taxonomy" id="37648"/>
    <lineage>
        <taxon>Eukaryota</taxon>
        <taxon>Viridiplantae</taxon>
        <taxon>Streptophyta</taxon>
        <taxon>Embryophyta</taxon>
        <taxon>Tracheophyta</taxon>
        <taxon>Spermatophyta</taxon>
        <taxon>Magnoliopsida</taxon>
        <taxon>eudicotyledons</taxon>
        <taxon>Gunneridae</taxon>
        <taxon>Pentapetalae</taxon>
        <taxon>rosids</taxon>
        <taxon>fabids</taxon>
        <taxon>Cucurbitales</taxon>
        <taxon>Cucurbitaceae</taxon>
        <taxon>Cucurbiteae</taxon>
        <taxon>Cucurbita</taxon>
    </lineage>
</organism>
<sequence>MEQPPFISHRQDEPEFSLREWAAKAKIGRDPAISRRFSGSYIRSFREDARSFRSNVTTVTSTASSPGYPFGDEIDPATYSFTNAIKALQARSLNSWECFSLDGFTLNSKWNEAEKYICNPLSGEVPMECLSAKSLSGRSFKNLANRITISAPLVYSNHSQIGTKPYSISQLVQKLPIPENKVEANGMTRDMGTQSTPTVVGSNSPSPASTPPIMERALKRCELEEDSPNSNSKSTPETEVIRRELKEERAKEEEKEVVHRETIAEEKFKQGGCLSWMMKKKKQKEEERSRRKSKMEEQGQVRMWVGIGDDERGGYHKGLCVVLVLVVL</sequence>
<proteinExistence type="predicted"/>
<evidence type="ECO:0000313" key="2">
    <source>
        <dbReference type="EMBL" id="KAG6607048.1"/>
    </source>
</evidence>
<gene>
    <name evidence="2" type="ORF">SDJN03_00390</name>
</gene>